<dbReference type="EMBL" id="FOBS01000017">
    <property type="protein sequence ID" value="SEM48437.1"/>
    <property type="molecule type" value="Genomic_DNA"/>
</dbReference>
<feature type="non-terminal residue" evidence="3">
    <location>
        <position position="1"/>
    </location>
</feature>
<accession>A0A1H7YSV2</accession>
<dbReference type="AlphaFoldDB" id="A0A1H7YSV2"/>
<keyword evidence="1" id="KW-0175">Coiled coil</keyword>
<evidence type="ECO:0000256" key="2">
    <source>
        <dbReference type="SAM" id="MobiDB-lite"/>
    </source>
</evidence>
<dbReference type="STRING" id="43775.SAMN04489760_11778"/>
<organism evidence="3 4">
    <name type="scientific">Syntrophus gentianae</name>
    <dbReference type="NCBI Taxonomy" id="43775"/>
    <lineage>
        <taxon>Bacteria</taxon>
        <taxon>Pseudomonadati</taxon>
        <taxon>Thermodesulfobacteriota</taxon>
        <taxon>Syntrophia</taxon>
        <taxon>Syntrophales</taxon>
        <taxon>Syntrophaceae</taxon>
        <taxon>Syntrophus</taxon>
    </lineage>
</organism>
<dbReference type="GO" id="GO:0006313">
    <property type="term" value="P:DNA transposition"/>
    <property type="evidence" value="ECO:0007669"/>
    <property type="project" value="InterPro"/>
</dbReference>
<feature type="region of interest" description="Disordered" evidence="2">
    <location>
        <begin position="59"/>
        <end position="80"/>
    </location>
</feature>
<evidence type="ECO:0000313" key="3">
    <source>
        <dbReference type="EMBL" id="SEM48437.1"/>
    </source>
</evidence>
<dbReference type="InterPro" id="IPR002514">
    <property type="entry name" value="Transposase_8"/>
</dbReference>
<proteinExistence type="predicted"/>
<dbReference type="GO" id="GO:0004803">
    <property type="term" value="F:transposase activity"/>
    <property type="evidence" value="ECO:0007669"/>
    <property type="project" value="InterPro"/>
</dbReference>
<name>A0A1H7YSV2_9BACT</name>
<dbReference type="Pfam" id="PF01527">
    <property type="entry name" value="HTH_Tnp_1"/>
    <property type="match status" value="1"/>
</dbReference>
<dbReference type="InterPro" id="IPR009057">
    <property type="entry name" value="Homeodomain-like_sf"/>
</dbReference>
<evidence type="ECO:0000256" key="1">
    <source>
        <dbReference type="SAM" id="Coils"/>
    </source>
</evidence>
<dbReference type="SUPFAM" id="SSF46689">
    <property type="entry name" value="Homeodomain-like"/>
    <property type="match status" value="1"/>
</dbReference>
<dbReference type="Proteomes" id="UP000198744">
    <property type="component" value="Unassembled WGS sequence"/>
</dbReference>
<dbReference type="GO" id="GO:0003677">
    <property type="term" value="F:DNA binding"/>
    <property type="evidence" value="ECO:0007669"/>
    <property type="project" value="InterPro"/>
</dbReference>
<reference evidence="3 4" key="1">
    <citation type="submission" date="2016-10" db="EMBL/GenBank/DDBJ databases">
        <authorList>
            <person name="de Groot N.N."/>
        </authorList>
    </citation>
    <scope>NUCLEOTIDE SEQUENCE [LARGE SCALE GENOMIC DNA]</scope>
    <source>
        <strain evidence="3 4">DSM 8423</strain>
    </source>
</reference>
<sequence>SVVPNPEVPEKAVRRTFSAEYKRRILREAEACKEPGQLGTLLRREGLYSSNLTTWRRQAEKGTLEALSPKKRGPLKRRPDPSLRRIAELEKENRKLNHKLKQAELIIEAQKKIAQILQTPLDPDGETNS</sequence>
<protein>
    <submittedName>
        <fullName evidence="3">Transposase</fullName>
    </submittedName>
</protein>
<keyword evidence="4" id="KW-1185">Reference proteome</keyword>
<gene>
    <name evidence="3" type="ORF">SAMN04489760_11778</name>
</gene>
<evidence type="ECO:0000313" key="4">
    <source>
        <dbReference type="Proteomes" id="UP000198744"/>
    </source>
</evidence>
<feature type="coiled-coil region" evidence="1">
    <location>
        <begin position="86"/>
        <end position="113"/>
    </location>
</feature>